<feature type="region of interest" description="Disordered" evidence="1">
    <location>
        <begin position="61"/>
        <end position="81"/>
    </location>
</feature>
<sequence length="107" mass="12401">MADTLLLDRIGMGTTEEAPKKLLQIRDLTLDKCIDVIRNSKTTASRLKMMSEARYEEIKGKKSCKQDKRNPDCTDESQHNKVKEQKKNFGEFIIVFGEESTFFLIKR</sequence>
<dbReference type="AlphaFoldDB" id="A0AAD9NAF5"/>
<comment type="caution">
    <text evidence="2">The sequence shown here is derived from an EMBL/GenBank/DDBJ whole genome shotgun (WGS) entry which is preliminary data.</text>
</comment>
<keyword evidence="3" id="KW-1185">Reference proteome</keyword>
<protein>
    <submittedName>
        <fullName evidence="2">Uncharacterized protein</fullName>
    </submittedName>
</protein>
<dbReference type="EMBL" id="JAODUP010000117">
    <property type="protein sequence ID" value="KAK2161408.1"/>
    <property type="molecule type" value="Genomic_DNA"/>
</dbReference>
<dbReference type="Proteomes" id="UP001208570">
    <property type="component" value="Unassembled WGS sequence"/>
</dbReference>
<proteinExistence type="predicted"/>
<evidence type="ECO:0000256" key="1">
    <source>
        <dbReference type="SAM" id="MobiDB-lite"/>
    </source>
</evidence>
<evidence type="ECO:0000313" key="3">
    <source>
        <dbReference type="Proteomes" id="UP001208570"/>
    </source>
</evidence>
<accession>A0AAD9NAF5</accession>
<name>A0AAD9NAF5_9ANNE</name>
<gene>
    <name evidence="2" type="ORF">LSH36_117g05112</name>
</gene>
<organism evidence="2 3">
    <name type="scientific">Paralvinella palmiformis</name>
    <dbReference type="NCBI Taxonomy" id="53620"/>
    <lineage>
        <taxon>Eukaryota</taxon>
        <taxon>Metazoa</taxon>
        <taxon>Spiralia</taxon>
        <taxon>Lophotrochozoa</taxon>
        <taxon>Annelida</taxon>
        <taxon>Polychaeta</taxon>
        <taxon>Sedentaria</taxon>
        <taxon>Canalipalpata</taxon>
        <taxon>Terebellida</taxon>
        <taxon>Terebelliformia</taxon>
        <taxon>Alvinellidae</taxon>
        <taxon>Paralvinella</taxon>
    </lineage>
</organism>
<evidence type="ECO:0000313" key="2">
    <source>
        <dbReference type="EMBL" id="KAK2161408.1"/>
    </source>
</evidence>
<reference evidence="2" key="1">
    <citation type="journal article" date="2023" name="Mol. Biol. Evol.">
        <title>Third-Generation Sequencing Reveals the Adaptive Role of the Epigenome in Three Deep-Sea Polychaetes.</title>
        <authorList>
            <person name="Perez M."/>
            <person name="Aroh O."/>
            <person name="Sun Y."/>
            <person name="Lan Y."/>
            <person name="Juniper S.K."/>
            <person name="Young C.R."/>
            <person name="Angers B."/>
            <person name="Qian P.Y."/>
        </authorList>
    </citation>
    <scope>NUCLEOTIDE SEQUENCE</scope>
    <source>
        <strain evidence="2">P08H-3</strain>
    </source>
</reference>